<dbReference type="EMBL" id="BPNN01000131">
    <property type="protein sequence ID" value="GJA65815.1"/>
    <property type="molecule type" value="Genomic_DNA"/>
</dbReference>
<proteinExistence type="predicted"/>
<feature type="chain" id="PRO_5044603867" evidence="1">
    <location>
        <begin position="22"/>
        <end position="107"/>
    </location>
</feature>
<dbReference type="RefSeq" id="WP_021140715.1">
    <property type="nucleotide sequence ID" value="NZ_BPND01000133.1"/>
</dbReference>
<name>A0A443VUV5_AERCA</name>
<evidence type="ECO:0000313" key="2">
    <source>
        <dbReference type="EMBL" id="GJA43227.1"/>
    </source>
</evidence>
<accession>A0A443VUV5</accession>
<dbReference type="Proteomes" id="UP000887009">
    <property type="component" value="Unassembled WGS sequence"/>
</dbReference>
<reference evidence="4" key="2">
    <citation type="submission" date="2021-07" db="EMBL/GenBank/DDBJ databases">
        <title>Draft genome sequence of carbapenem-resistant Aeromonas spp. in Japan.</title>
        <authorList>
            <person name="Maehana S."/>
            <person name="Suzuki M."/>
            <person name="Kitasato H."/>
        </authorList>
    </citation>
    <scope>NUCLEOTIDE SEQUENCE</scope>
    <source>
        <strain evidence="2">KAM343</strain>
        <strain evidence="3">KAM348</strain>
        <strain evidence="4">KAM351</strain>
    </source>
</reference>
<protein>
    <submittedName>
        <fullName evidence="4">Uncharacterized protein</fullName>
    </submittedName>
</protein>
<dbReference type="EMBL" id="CP065937">
    <property type="protein sequence ID" value="QQA60709.1"/>
    <property type="molecule type" value="Genomic_DNA"/>
</dbReference>
<evidence type="ECO:0000313" key="5">
    <source>
        <dbReference type="EMBL" id="QQA60709.1"/>
    </source>
</evidence>
<keyword evidence="1" id="KW-0732">Signal</keyword>
<dbReference type="Proteomes" id="UP000886934">
    <property type="component" value="Unassembled WGS sequence"/>
</dbReference>
<evidence type="ECO:0000313" key="4">
    <source>
        <dbReference type="EMBL" id="GJA65815.1"/>
    </source>
</evidence>
<evidence type="ECO:0000313" key="6">
    <source>
        <dbReference type="Proteomes" id="UP000886934"/>
    </source>
</evidence>
<evidence type="ECO:0000313" key="3">
    <source>
        <dbReference type="EMBL" id="GJA56629.1"/>
    </source>
</evidence>
<feature type="signal peptide" evidence="1">
    <location>
        <begin position="1"/>
        <end position="21"/>
    </location>
</feature>
<reference evidence="5" key="1">
    <citation type="submission" date="2020-12" db="EMBL/GenBank/DDBJ databases">
        <title>GES Beta-lactamases isolated from hospital effluents in Brazil.</title>
        <authorList>
            <person name="Conte D."/>
            <person name="Mesa D."/>
            <person name="Palmeiro J.K."/>
            <person name="Dalla-Costa L.M."/>
        </authorList>
    </citation>
    <scope>NUCLEOTIDE SEQUENCE [LARGE SCALE GENOMIC DNA]</scope>
    <source>
        <strain evidence="5">Aero21</strain>
    </source>
</reference>
<dbReference type="Proteomes" id="UP000886939">
    <property type="component" value="Unassembled WGS sequence"/>
</dbReference>
<dbReference type="EMBL" id="BPNL01000082">
    <property type="protein sequence ID" value="GJA56629.1"/>
    <property type="molecule type" value="Genomic_DNA"/>
</dbReference>
<gene>
    <name evidence="5" type="ORF">JC965_22400</name>
    <name evidence="2" type="ORF">KAM343_40230</name>
    <name evidence="3" type="ORF">KAM348_40520</name>
    <name evidence="4" type="ORF">KAM351_44260</name>
</gene>
<sequence length="107" mass="11289">MKIKTILAALTMLISSSAAFANAPMPFDLRAGHGVVYVEWKISALPTDSVDVSTPDGTKLGVVKALPGKTKQLTLPSDKNITEVIVDYKGTIHNVSLPHGMGSGSNR</sequence>
<evidence type="ECO:0000256" key="1">
    <source>
        <dbReference type="SAM" id="SignalP"/>
    </source>
</evidence>
<dbReference type="EMBL" id="BPNI01000140">
    <property type="protein sequence ID" value="GJA43227.1"/>
    <property type="molecule type" value="Genomic_DNA"/>
</dbReference>
<dbReference type="AlphaFoldDB" id="A0A443VUV5"/>
<organism evidence="4 6">
    <name type="scientific">Aeromonas caviae</name>
    <name type="common">Aeromonas punctata</name>
    <dbReference type="NCBI Taxonomy" id="648"/>
    <lineage>
        <taxon>Bacteria</taxon>
        <taxon>Pseudomonadati</taxon>
        <taxon>Pseudomonadota</taxon>
        <taxon>Gammaproteobacteria</taxon>
        <taxon>Aeromonadales</taxon>
        <taxon>Aeromonadaceae</taxon>
        <taxon>Aeromonas</taxon>
    </lineage>
</organism>